<protein>
    <submittedName>
        <fullName evidence="1">Uncharacterized protein</fullName>
    </submittedName>
</protein>
<dbReference type="AlphaFoldDB" id="A0A9N7U182"/>
<name>A0A9N7U182_PLEPL</name>
<keyword evidence="2" id="KW-1185">Reference proteome</keyword>
<evidence type="ECO:0000313" key="2">
    <source>
        <dbReference type="Proteomes" id="UP001153269"/>
    </source>
</evidence>
<organism evidence="1 2">
    <name type="scientific">Pleuronectes platessa</name>
    <name type="common">European plaice</name>
    <dbReference type="NCBI Taxonomy" id="8262"/>
    <lineage>
        <taxon>Eukaryota</taxon>
        <taxon>Metazoa</taxon>
        <taxon>Chordata</taxon>
        <taxon>Craniata</taxon>
        <taxon>Vertebrata</taxon>
        <taxon>Euteleostomi</taxon>
        <taxon>Actinopterygii</taxon>
        <taxon>Neopterygii</taxon>
        <taxon>Teleostei</taxon>
        <taxon>Neoteleostei</taxon>
        <taxon>Acanthomorphata</taxon>
        <taxon>Carangaria</taxon>
        <taxon>Pleuronectiformes</taxon>
        <taxon>Pleuronectoidei</taxon>
        <taxon>Pleuronectidae</taxon>
        <taxon>Pleuronectes</taxon>
    </lineage>
</organism>
<reference evidence="1" key="1">
    <citation type="submission" date="2020-03" db="EMBL/GenBank/DDBJ databases">
        <authorList>
            <person name="Weist P."/>
        </authorList>
    </citation>
    <scope>NUCLEOTIDE SEQUENCE</scope>
</reference>
<sequence length="121" mass="12739">MQQRILTRSMEVEFGKEALKFEKRGGLLLLLGSCHMPGRVLVFLNRGCGLHQLKGPSGLPPVGLDRLPSDAVRGAGAADGGGGREKGLTLPGLLRAHSSHTCQILKAKQLGSRDLSSGSLT</sequence>
<evidence type="ECO:0000313" key="1">
    <source>
        <dbReference type="EMBL" id="CAB1422322.1"/>
    </source>
</evidence>
<dbReference type="Proteomes" id="UP001153269">
    <property type="component" value="Unassembled WGS sequence"/>
</dbReference>
<accession>A0A9N7U182</accession>
<dbReference type="EMBL" id="CADEAL010000576">
    <property type="protein sequence ID" value="CAB1422322.1"/>
    <property type="molecule type" value="Genomic_DNA"/>
</dbReference>
<gene>
    <name evidence="1" type="ORF">PLEPLA_LOCUS10237</name>
</gene>
<comment type="caution">
    <text evidence="1">The sequence shown here is derived from an EMBL/GenBank/DDBJ whole genome shotgun (WGS) entry which is preliminary data.</text>
</comment>
<proteinExistence type="predicted"/>